<protein>
    <recommendedName>
        <fullName evidence="3">SCP domain-containing protein</fullName>
    </recommendedName>
</protein>
<reference evidence="4 5" key="1">
    <citation type="submission" date="2013-11" db="EMBL/GenBank/DDBJ databases">
        <title>Draft genome of the bovine lungworm Dictyocaulus viviparus.</title>
        <authorList>
            <person name="Mitreva M."/>
        </authorList>
    </citation>
    <scope>NUCLEOTIDE SEQUENCE [LARGE SCALE GENOMIC DNA]</scope>
    <source>
        <strain evidence="4 5">HannoverDv2000</strain>
    </source>
</reference>
<dbReference type="AlphaFoldDB" id="A0A0D8XC98"/>
<name>A0A0D8XC98_DICVI</name>
<evidence type="ECO:0000313" key="5">
    <source>
        <dbReference type="Proteomes" id="UP000053766"/>
    </source>
</evidence>
<evidence type="ECO:0000313" key="4">
    <source>
        <dbReference type="EMBL" id="KJH40101.1"/>
    </source>
</evidence>
<keyword evidence="2" id="KW-0732">Signal</keyword>
<gene>
    <name evidence="4" type="ORF">DICVIV_13975</name>
</gene>
<proteinExistence type="predicted"/>
<accession>A0A0D8XC98</accession>
<dbReference type="Pfam" id="PF00188">
    <property type="entry name" value="CAP"/>
    <property type="match status" value="1"/>
</dbReference>
<evidence type="ECO:0000256" key="1">
    <source>
        <dbReference type="SAM" id="MobiDB-lite"/>
    </source>
</evidence>
<evidence type="ECO:0000259" key="3">
    <source>
        <dbReference type="Pfam" id="PF00188"/>
    </source>
</evidence>
<dbReference type="InterPro" id="IPR014044">
    <property type="entry name" value="CAP_dom"/>
</dbReference>
<sequence length="177" mass="20053">MRCNGYFLMFFLTEAVLLYGQVDDCNSGDFDEFRDSLIDKINDVRKSAHETPLNKSCKLEHEAEVYTKECPLHPHGAPNNTFIYGRVEIDWKFSETIDPVNTIFDKWRNGTELQIMTEREWIFVGCKLTVCIESEIVVSAGCLFGITEDDVTKSPAPTTKQTTTSTEVSTTSSAEMQ</sequence>
<feature type="non-terminal residue" evidence="4">
    <location>
        <position position="177"/>
    </location>
</feature>
<evidence type="ECO:0000256" key="2">
    <source>
        <dbReference type="SAM" id="SignalP"/>
    </source>
</evidence>
<dbReference type="InterPro" id="IPR035940">
    <property type="entry name" value="CAP_sf"/>
</dbReference>
<reference evidence="5" key="2">
    <citation type="journal article" date="2016" name="Sci. Rep.">
        <title>Dictyocaulus viviparus genome, variome and transcriptome elucidate lungworm biology and support future intervention.</title>
        <authorList>
            <person name="McNulty S.N."/>
            <person name="Strube C."/>
            <person name="Rosa B.A."/>
            <person name="Martin J.C."/>
            <person name="Tyagi R."/>
            <person name="Choi Y.J."/>
            <person name="Wang Q."/>
            <person name="Hallsworth Pepin K."/>
            <person name="Zhang X."/>
            <person name="Ozersky P."/>
            <person name="Wilson R.K."/>
            <person name="Sternberg P.W."/>
            <person name="Gasser R.B."/>
            <person name="Mitreva M."/>
        </authorList>
    </citation>
    <scope>NUCLEOTIDE SEQUENCE [LARGE SCALE GENOMIC DNA]</scope>
    <source>
        <strain evidence="5">HannoverDv2000</strain>
    </source>
</reference>
<dbReference type="SUPFAM" id="SSF55797">
    <property type="entry name" value="PR-1-like"/>
    <property type="match status" value="1"/>
</dbReference>
<organism evidence="4 5">
    <name type="scientific">Dictyocaulus viviparus</name>
    <name type="common">Bovine lungworm</name>
    <dbReference type="NCBI Taxonomy" id="29172"/>
    <lineage>
        <taxon>Eukaryota</taxon>
        <taxon>Metazoa</taxon>
        <taxon>Ecdysozoa</taxon>
        <taxon>Nematoda</taxon>
        <taxon>Chromadorea</taxon>
        <taxon>Rhabditida</taxon>
        <taxon>Rhabditina</taxon>
        <taxon>Rhabditomorpha</taxon>
        <taxon>Strongyloidea</taxon>
        <taxon>Metastrongylidae</taxon>
        <taxon>Dictyocaulus</taxon>
    </lineage>
</organism>
<feature type="region of interest" description="Disordered" evidence="1">
    <location>
        <begin position="153"/>
        <end position="177"/>
    </location>
</feature>
<feature type="chain" id="PRO_5002335713" description="SCP domain-containing protein" evidence="2">
    <location>
        <begin position="21"/>
        <end position="177"/>
    </location>
</feature>
<dbReference type="EMBL" id="KN717901">
    <property type="protein sequence ID" value="KJH40101.1"/>
    <property type="molecule type" value="Genomic_DNA"/>
</dbReference>
<feature type="domain" description="SCP" evidence="3">
    <location>
        <begin position="39"/>
        <end position="126"/>
    </location>
</feature>
<feature type="signal peptide" evidence="2">
    <location>
        <begin position="1"/>
        <end position="20"/>
    </location>
</feature>
<dbReference type="Proteomes" id="UP000053766">
    <property type="component" value="Unassembled WGS sequence"/>
</dbReference>
<keyword evidence="5" id="KW-1185">Reference proteome</keyword>